<dbReference type="AlphaFoldDB" id="A0A4Q9MFF5"/>
<reference evidence="1" key="1">
    <citation type="submission" date="2019-01" db="EMBL/GenBank/DDBJ databases">
        <title>Draft genome sequences of three monokaryotic isolates of the white-rot basidiomycete fungus Dichomitus squalens.</title>
        <authorList>
            <consortium name="DOE Joint Genome Institute"/>
            <person name="Lopez S.C."/>
            <person name="Andreopoulos B."/>
            <person name="Pangilinan J."/>
            <person name="Lipzen A."/>
            <person name="Riley R."/>
            <person name="Ahrendt S."/>
            <person name="Ng V."/>
            <person name="Barry K."/>
            <person name="Daum C."/>
            <person name="Grigoriev I.V."/>
            <person name="Hilden K.S."/>
            <person name="Makela M.R."/>
            <person name="de Vries R.P."/>
        </authorList>
    </citation>
    <scope>NUCLEOTIDE SEQUENCE [LARGE SCALE GENOMIC DNA]</scope>
    <source>
        <strain evidence="1">OM18370.1</strain>
    </source>
</reference>
<proteinExistence type="predicted"/>
<dbReference type="Proteomes" id="UP000292957">
    <property type="component" value="Unassembled WGS sequence"/>
</dbReference>
<gene>
    <name evidence="1" type="ORF">BD311DRAFT_465651</name>
</gene>
<evidence type="ECO:0000313" key="1">
    <source>
        <dbReference type="EMBL" id="TBU26019.1"/>
    </source>
</evidence>
<sequence>MCLHGNQTPFKLVRASLRARYRSKRSWEYYRQWPPEPPRLHGVVTSIHSIASLAAPALSHNKSSSAAALYLSLDLAVLGSPR</sequence>
<organism evidence="1">
    <name type="scientific">Dichomitus squalens</name>
    <dbReference type="NCBI Taxonomy" id="114155"/>
    <lineage>
        <taxon>Eukaryota</taxon>
        <taxon>Fungi</taxon>
        <taxon>Dikarya</taxon>
        <taxon>Basidiomycota</taxon>
        <taxon>Agaricomycotina</taxon>
        <taxon>Agaricomycetes</taxon>
        <taxon>Polyporales</taxon>
        <taxon>Polyporaceae</taxon>
        <taxon>Dichomitus</taxon>
    </lineage>
</organism>
<name>A0A4Q9MFF5_9APHY</name>
<dbReference type="EMBL" id="ML143452">
    <property type="protein sequence ID" value="TBU26019.1"/>
    <property type="molecule type" value="Genomic_DNA"/>
</dbReference>
<protein>
    <submittedName>
        <fullName evidence="1">Uncharacterized protein</fullName>
    </submittedName>
</protein>
<accession>A0A4Q9MFF5</accession>